<accession>A0ABV2TIB7</accession>
<dbReference type="RefSeq" id="WP_354600133.1">
    <property type="nucleotide sequence ID" value="NZ_JBEWZI010000004.1"/>
</dbReference>
<proteinExistence type="inferred from homology"/>
<dbReference type="PANTHER" id="PTHR42894">
    <property type="entry name" value="N-(5'-PHOSPHORIBOSYL)ANTHRANILATE ISOMERASE"/>
    <property type="match status" value="1"/>
</dbReference>
<sequence length="210" mass="22476">MSKRTRIKICGLTRPEDVLGAVSAGADAIGFVFYPASPRAVSISEARELCALIPPFVTTVGLFVNEDPAQVRAVLKEVPLGLLQFHGEEDAAYCESFDRAYMKAARVRAGFDLLNYASRFPGASGLLVDAWVDGYGGGGEPFDWTLLPANYLAPLVLAGGLNATNIEQAVRQVRPWAVDVSSGVEASKGIKDRVLMEAFVAGVRKADGRE</sequence>
<keyword evidence="7 9" id="KW-0057">Aromatic amino acid biosynthesis</keyword>
<evidence type="ECO:0000256" key="3">
    <source>
        <dbReference type="ARBA" id="ARBA00012572"/>
    </source>
</evidence>
<evidence type="ECO:0000256" key="4">
    <source>
        <dbReference type="ARBA" id="ARBA00022272"/>
    </source>
</evidence>
<dbReference type="Gene3D" id="3.20.20.70">
    <property type="entry name" value="Aldolase class I"/>
    <property type="match status" value="1"/>
</dbReference>
<feature type="domain" description="N-(5'phosphoribosyl) anthranilate isomerase (PRAI)" evidence="10">
    <location>
        <begin position="7"/>
        <end position="200"/>
    </location>
</feature>
<dbReference type="EC" id="5.3.1.24" evidence="3 9"/>
<dbReference type="InterPro" id="IPR011060">
    <property type="entry name" value="RibuloseP-bd_barrel"/>
</dbReference>
<evidence type="ECO:0000313" key="11">
    <source>
        <dbReference type="EMBL" id="MET7013672.1"/>
    </source>
</evidence>
<comment type="caution">
    <text evidence="11">The sequence shown here is derived from an EMBL/GenBank/DDBJ whole genome shotgun (WGS) entry which is preliminary data.</text>
</comment>
<evidence type="ECO:0000256" key="7">
    <source>
        <dbReference type="ARBA" id="ARBA00023141"/>
    </source>
</evidence>
<dbReference type="NCBIfam" id="NF002299">
    <property type="entry name" value="PRK01222.1-6"/>
    <property type="match status" value="1"/>
</dbReference>
<comment type="catalytic activity">
    <reaction evidence="1 9">
        <text>N-(5-phospho-beta-D-ribosyl)anthranilate = 1-(2-carboxyphenylamino)-1-deoxy-D-ribulose 5-phosphate</text>
        <dbReference type="Rhea" id="RHEA:21540"/>
        <dbReference type="ChEBI" id="CHEBI:18277"/>
        <dbReference type="ChEBI" id="CHEBI:58613"/>
        <dbReference type="EC" id="5.3.1.24"/>
    </reaction>
</comment>
<name>A0ABV2TIB7_9RHOO</name>
<dbReference type="InterPro" id="IPR001240">
    <property type="entry name" value="PRAI_dom"/>
</dbReference>
<organism evidence="11 12">
    <name type="scientific">Uliginosibacterium flavum</name>
    <dbReference type="NCBI Taxonomy" id="1396831"/>
    <lineage>
        <taxon>Bacteria</taxon>
        <taxon>Pseudomonadati</taxon>
        <taxon>Pseudomonadota</taxon>
        <taxon>Betaproteobacteria</taxon>
        <taxon>Rhodocyclales</taxon>
        <taxon>Zoogloeaceae</taxon>
        <taxon>Uliginosibacterium</taxon>
    </lineage>
</organism>
<keyword evidence="12" id="KW-1185">Reference proteome</keyword>
<keyword evidence="6 9" id="KW-0822">Tryptophan biosynthesis</keyword>
<evidence type="ECO:0000313" key="12">
    <source>
        <dbReference type="Proteomes" id="UP001549691"/>
    </source>
</evidence>
<evidence type="ECO:0000256" key="8">
    <source>
        <dbReference type="ARBA" id="ARBA00023235"/>
    </source>
</evidence>
<comment type="similarity">
    <text evidence="9">Belongs to the TrpF family.</text>
</comment>
<evidence type="ECO:0000256" key="6">
    <source>
        <dbReference type="ARBA" id="ARBA00022822"/>
    </source>
</evidence>
<dbReference type="InterPro" id="IPR044643">
    <property type="entry name" value="TrpF_fam"/>
</dbReference>
<keyword evidence="5 9" id="KW-0028">Amino-acid biosynthesis</keyword>
<dbReference type="InterPro" id="IPR013785">
    <property type="entry name" value="Aldolase_TIM"/>
</dbReference>
<dbReference type="GO" id="GO:0004640">
    <property type="term" value="F:phosphoribosylanthranilate isomerase activity"/>
    <property type="evidence" value="ECO:0007669"/>
    <property type="project" value="UniProtKB-EC"/>
</dbReference>
<evidence type="ECO:0000259" key="10">
    <source>
        <dbReference type="Pfam" id="PF00697"/>
    </source>
</evidence>
<keyword evidence="8 9" id="KW-0413">Isomerase</keyword>
<evidence type="ECO:0000256" key="1">
    <source>
        <dbReference type="ARBA" id="ARBA00001164"/>
    </source>
</evidence>
<evidence type="ECO:0000256" key="5">
    <source>
        <dbReference type="ARBA" id="ARBA00022605"/>
    </source>
</evidence>
<evidence type="ECO:0000256" key="9">
    <source>
        <dbReference type="HAMAP-Rule" id="MF_00135"/>
    </source>
</evidence>
<dbReference type="HAMAP" id="MF_00135">
    <property type="entry name" value="PRAI"/>
    <property type="match status" value="1"/>
</dbReference>
<dbReference type="Proteomes" id="UP001549691">
    <property type="component" value="Unassembled WGS sequence"/>
</dbReference>
<dbReference type="EMBL" id="JBEWZI010000004">
    <property type="protein sequence ID" value="MET7013672.1"/>
    <property type="molecule type" value="Genomic_DNA"/>
</dbReference>
<dbReference type="Pfam" id="PF00697">
    <property type="entry name" value="PRAI"/>
    <property type="match status" value="1"/>
</dbReference>
<dbReference type="CDD" id="cd00405">
    <property type="entry name" value="PRAI"/>
    <property type="match status" value="1"/>
</dbReference>
<dbReference type="PANTHER" id="PTHR42894:SF1">
    <property type="entry name" value="N-(5'-PHOSPHORIBOSYL)ANTHRANILATE ISOMERASE"/>
    <property type="match status" value="1"/>
</dbReference>
<protein>
    <recommendedName>
        <fullName evidence="4 9">N-(5'-phosphoribosyl)anthranilate isomerase</fullName>
        <shortName evidence="9">PRAI</shortName>
        <ecNumber evidence="3 9">5.3.1.24</ecNumber>
    </recommendedName>
</protein>
<evidence type="ECO:0000256" key="2">
    <source>
        <dbReference type="ARBA" id="ARBA00004664"/>
    </source>
</evidence>
<reference evidence="11 12" key="1">
    <citation type="submission" date="2024-07" db="EMBL/GenBank/DDBJ databases">
        <title>Uliginosibacterium flavum JJ3220;KACC:17644.</title>
        <authorList>
            <person name="Kim M.K."/>
        </authorList>
    </citation>
    <scope>NUCLEOTIDE SEQUENCE [LARGE SCALE GENOMIC DNA]</scope>
    <source>
        <strain evidence="11 12">KACC:17644</strain>
    </source>
</reference>
<dbReference type="SUPFAM" id="SSF51366">
    <property type="entry name" value="Ribulose-phoshate binding barrel"/>
    <property type="match status" value="1"/>
</dbReference>
<dbReference type="NCBIfam" id="NF002298">
    <property type="entry name" value="PRK01222.1-4"/>
    <property type="match status" value="1"/>
</dbReference>
<gene>
    <name evidence="9" type="primary">trpF</name>
    <name evidence="11" type="ORF">ABXR19_05695</name>
</gene>
<comment type="pathway">
    <text evidence="2 9">Amino-acid biosynthesis; L-tryptophan biosynthesis; L-tryptophan from chorismate: step 3/5.</text>
</comment>